<proteinExistence type="inferred from homology"/>
<evidence type="ECO:0000313" key="11">
    <source>
        <dbReference type="EMBL" id="RDU49826.1"/>
    </source>
</evidence>
<dbReference type="Proteomes" id="UP000256321">
    <property type="component" value="Unassembled WGS sequence"/>
</dbReference>
<evidence type="ECO:0000256" key="1">
    <source>
        <dbReference type="ARBA" id="ARBA00004984"/>
    </source>
</evidence>
<dbReference type="NCBIfam" id="NF006679">
    <property type="entry name" value="PRK09228.1"/>
    <property type="match status" value="1"/>
</dbReference>
<comment type="function">
    <text evidence="8">Catalyzes the hydrolytic deamination of guanine, producing xanthine and ammonia.</text>
</comment>
<accession>A0A3D8HFW3</accession>
<evidence type="ECO:0000256" key="8">
    <source>
        <dbReference type="RuleBase" id="RU366009"/>
    </source>
</evidence>
<keyword evidence="4 8" id="KW-0479">Metal-binding</keyword>
<keyword evidence="5 8" id="KW-0378">Hydrolase</keyword>
<organism evidence="11 12">
    <name type="scientific">Parabacteroides acidifaciens</name>
    <dbReference type="NCBI Taxonomy" id="2290935"/>
    <lineage>
        <taxon>Bacteria</taxon>
        <taxon>Pseudomonadati</taxon>
        <taxon>Bacteroidota</taxon>
        <taxon>Bacteroidia</taxon>
        <taxon>Bacteroidales</taxon>
        <taxon>Tannerellaceae</taxon>
        <taxon>Parabacteroides</taxon>
    </lineage>
</organism>
<dbReference type="InterPro" id="IPR014311">
    <property type="entry name" value="Guanine_deaminase"/>
</dbReference>
<dbReference type="PANTHER" id="PTHR11271:SF6">
    <property type="entry name" value="GUANINE DEAMINASE"/>
    <property type="match status" value="1"/>
</dbReference>
<dbReference type="EMBL" id="JACRTI010000012">
    <property type="protein sequence ID" value="MBC8601506.1"/>
    <property type="molecule type" value="Genomic_DNA"/>
</dbReference>
<gene>
    <name evidence="11" type="primary">guaD</name>
    <name evidence="11" type="ORF">DWU89_07350</name>
    <name evidence="10" type="ORF">H8784_07190</name>
</gene>
<dbReference type="EMBL" id="QREV01000012">
    <property type="protein sequence ID" value="RDU49826.1"/>
    <property type="molecule type" value="Genomic_DNA"/>
</dbReference>
<dbReference type="UniPathway" id="UPA00603">
    <property type="reaction ID" value="UER00660"/>
</dbReference>
<evidence type="ECO:0000313" key="10">
    <source>
        <dbReference type="EMBL" id="MBC8601506.1"/>
    </source>
</evidence>
<dbReference type="SUPFAM" id="SSF51338">
    <property type="entry name" value="Composite domain of metallo-dependent hydrolases"/>
    <property type="match status" value="1"/>
</dbReference>
<dbReference type="GO" id="GO:0006147">
    <property type="term" value="P:guanine catabolic process"/>
    <property type="evidence" value="ECO:0007669"/>
    <property type="project" value="UniProtKB-UniRule"/>
</dbReference>
<keyword evidence="6 8" id="KW-0862">Zinc</keyword>
<dbReference type="AlphaFoldDB" id="A0A3D8HFW3"/>
<comment type="caution">
    <text evidence="11">The sequence shown here is derived from an EMBL/GenBank/DDBJ whole genome shotgun (WGS) entry which is preliminary data.</text>
</comment>
<dbReference type="InterPro" id="IPR032466">
    <property type="entry name" value="Metal_Hydrolase"/>
</dbReference>
<dbReference type="GO" id="GO:0005829">
    <property type="term" value="C:cytosol"/>
    <property type="evidence" value="ECO:0007669"/>
    <property type="project" value="TreeGrafter"/>
</dbReference>
<reference evidence="10 13" key="2">
    <citation type="submission" date="2020-08" db="EMBL/GenBank/DDBJ databases">
        <title>Genome public.</title>
        <authorList>
            <person name="Liu C."/>
            <person name="Sun Q."/>
        </authorList>
    </citation>
    <scope>NUCLEOTIDE SEQUENCE [LARGE SCALE GENOMIC DNA]</scope>
    <source>
        <strain evidence="10 13">426_9</strain>
    </source>
</reference>
<reference evidence="11 12" key="1">
    <citation type="submission" date="2018-07" db="EMBL/GenBank/DDBJ databases">
        <title>Parabacteroides acidifaciens nov. sp., isolated from human feces.</title>
        <authorList>
            <person name="Wang Y.J."/>
        </authorList>
    </citation>
    <scope>NUCLEOTIDE SEQUENCE [LARGE SCALE GENOMIC DNA]</scope>
    <source>
        <strain evidence="11 12">426-9</strain>
    </source>
</reference>
<evidence type="ECO:0000256" key="4">
    <source>
        <dbReference type="ARBA" id="ARBA00022723"/>
    </source>
</evidence>
<protein>
    <recommendedName>
        <fullName evidence="3 7">Guanine deaminase</fullName>
        <shortName evidence="8">Guanase</shortName>
        <ecNumber evidence="3 7">3.5.4.3</ecNumber>
    </recommendedName>
    <alternativeName>
        <fullName evidence="8">Guanine aminohydrolase</fullName>
    </alternativeName>
</protein>
<dbReference type="Pfam" id="PF01979">
    <property type="entry name" value="Amidohydro_1"/>
    <property type="match status" value="1"/>
</dbReference>
<comment type="similarity">
    <text evidence="2 8">Belongs to the metallo-dependent hydrolases superfamily. ATZ/TRZ family.</text>
</comment>
<evidence type="ECO:0000313" key="13">
    <source>
        <dbReference type="Proteomes" id="UP000629596"/>
    </source>
</evidence>
<evidence type="ECO:0000256" key="7">
    <source>
        <dbReference type="NCBIfam" id="TIGR02967"/>
    </source>
</evidence>
<dbReference type="CDD" id="cd01303">
    <property type="entry name" value="GDEase"/>
    <property type="match status" value="1"/>
</dbReference>
<dbReference type="InterPro" id="IPR051607">
    <property type="entry name" value="Metallo-dep_hydrolases"/>
</dbReference>
<dbReference type="InterPro" id="IPR011059">
    <property type="entry name" value="Metal-dep_hydrolase_composite"/>
</dbReference>
<evidence type="ECO:0000256" key="6">
    <source>
        <dbReference type="ARBA" id="ARBA00022833"/>
    </source>
</evidence>
<evidence type="ECO:0000256" key="5">
    <source>
        <dbReference type="ARBA" id="ARBA00022801"/>
    </source>
</evidence>
<dbReference type="GO" id="GO:0008892">
    <property type="term" value="F:guanine deaminase activity"/>
    <property type="evidence" value="ECO:0007669"/>
    <property type="project" value="UniProtKB-UniRule"/>
</dbReference>
<evidence type="ECO:0000256" key="3">
    <source>
        <dbReference type="ARBA" id="ARBA00012781"/>
    </source>
</evidence>
<evidence type="ECO:0000256" key="2">
    <source>
        <dbReference type="ARBA" id="ARBA00006745"/>
    </source>
</evidence>
<dbReference type="InterPro" id="IPR006680">
    <property type="entry name" value="Amidohydro-rel"/>
</dbReference>
<comment type="pathway">
    <text evidence="1 8">Purine metabolism; guanine degradation; xanthine from guanine: step 1/1.</text>
</comment>
<name>A0A3D8HFW3_9BACT</name>
<dbReference type="GO" id="GO:0008270">
    <property type="term" value="F:zinc ion binding"/>
    <property type="evidence" value="ECO:0007669"/>
    <property type="project" value="UniProtKB-UniRule"/>
</dbReference>
<dbReference type="NCBIfam" id="TIGR02967">
    <property type="entry name" value="guan_deamin"/>
    <property type="match status" value="1"/>
</dbReference>
<comment type="catalytic activity">
    <reaction evidence="8">
        <text>guanine + H2O + H(+) = xanthine + NH4(+)</text>
        <dbReference type="Rhea" id="RHEA:14665"/>
        <dbReference type="ChEBI" id="CHEBI:15377"/>
        <dbReference type="ChEBI" id="CHEBI:15378"/>
        <dbReference type="ChEBI" id="CHEBI:16235"/>
        <dbReference type="ChEBI" id="CHEBI:17712"/>
        <dbReference type="ChEBI" id="CHEBI:28938"/>
        <dbReference type="EC" id="3.5.4.3"/>
    </reaction>
</comment>
<evidence type="ECO:0000259" key="9">
    <source>
        <dbReference type="Pfam" id="PF01979"/>
    </source>
</evidence>
<dbReference type="SUPFAM" id="SSF51556">
    <property type="entry name" value="Metallo-dependent hydrolases"/>
    <property type="match status" value="1"/>
</dbReference>
<comment type="cofactor">
    <cofactor evidence="8">
        <name>Zn(2+)</name>
        <dbReference type="ChEBI" id="CHEBI:29105"/>
    </cofactor>
    <text evidence="8">Binds 1 zinc ion per subunit.</text>
</comment>
<dbReference type="Gene3D" id="2.30.40.10">
    <property type="entry name" value="Urease, subunit C, domain 1"/>
    <property type="match status" value="1"/>
</dbReference>
<keyword evidence="13" id="KW-1185">Reference proteome</keyword>
<sequence>MNDTIKLYRGEVFDFTDSPLDRSDAFRYFPDGALVVKEGIIIDCGPFKELEDRYAGCERIDYSGKLIMPGFIDSHIHYPQAEIIGMYGKQLLEWLNDYTFPAEQAFSSPEHAERIARFFVQELFRNGTTTCMAYATVHAASVNALFSVASEYNMCMMTGKVLMDRNAPDGLTDTAVRGEVESRSLIEAWHKKGRNRYVITPRFAISCSNEQLKAAGRLHEQYPDTYIQTHLSENKEEICNTLSLCPGCRDYLEVYERAGLVTDRSVFGHCIHLSDSECRRLAEAGSVIAHCPTSNLFLGSGLYDMRQANRIGMQTTLATDVGAGTSYSLLRTMGESYKVQQLNGYPMSVLESFYKCTLGAAKALHLEDETGSFEKGRKADFIVLDYAATPSQQIRREYLERNGKWELENKLFGLQTLGDDRNIVATYIMGKRM</sequence>
<dbReference type="EC" id="3.5.4.3" evidence="3 7"/>
<dbReference type="Proteomes" id="UP000629596">
    <property type="component" value="Unassembled WGS sequence"/>
</dbReference>
<dbReference type="Gene3D" id="3.20.20.140">
    <property type="entry name" value="Metal-dependent hydrolases"/>
    <property type="match status" value="1"/>
</dbReference>
<feature type="domain" description="Amidohydrolase-related" evidence="9">
    <location>
        <begin position="67"/>
        <end position="432"/>
    </location>
</feature>
<dbReference type="PANTHER" id="PTHR11271">
    <property type="entry name" value="GUANINE DEAMINASE"/>
    <property type="match status" value="1"/>
</dbReference>
<dbReference type="FunFam" id="3.20.20.140:FF:000022">
    <property type="entry name" value="Guanine deaminase"/>
    <property type="match status" value="1"/>
</dbReference>
<dbReference type="RefSeq" id="WP_115498996.1">
    <property type="nucleotide sequence ID" value="NZ_JACRTI010000012.1"/>
</dbReference>
<evidence type="ECO:0000313" key="12">
    <source>
        <dbReference type="Proteomes" id="UP000256321"/>
    </source>
</evidence>